<dbReference type="SUPFAM" id="SSF51197">
    <property type="entry name" value="Clavaminate synthase-like"/>
    <property type="match status" value="1"/>
</dbReference>
<dbReference type="PATRIC" id="fig|1393736.3.peg.2364"/>
<name>A0A022PHX5_9GAMM</name>
<dbReference type="AlphaFoldDB" id="A0A022PHX5"/>
<dbReference type="PIRSF" id="PIRSF030125">
    <property type="entry name" value="UCP030125"/>
    <property type="match status" value="1"/>
</dbReference>
<dbReference type="Gene3D" id="2.60.120.620">
    <property type="entry name" value="q2cbj1_9rhob like domain"/>
    <property type="match status" value="1"/>
</dbReference>
<dbReference type="Proteomes" id="UP000023464">
    <property type="component" value="Unassembled WGS sequence"/>
</dbReference>
<evidence type="ECO:0000313" key="2">
    <source>
        <dbReference type="Proteomes" id="UP000023464"/>
    </source>
</evidence>
<evidence type="ECO:0008006" key="3">
    <source>
        <dbReference type="Google" id="ProtNLM"/>
    </source>
</evidence>
<proteinExistence type="predicted"/>
<dbReference type="InterPro" id="IPR055091">
    <property type="entry name" value="WelO5-like"/>
</dbReference>
<dbReference type="EMBL" id="JFGV01000031">
    <property type="protein sequence ID" value="EYU15139.1"/>
    <property type="molecule type" value="Genomic_DNA"/>
</dbReference>
<evidence type="ECO:0000313" key="1">
    <source>
        <dbReference type="EMBL" id="EYU15139.1"/>
    </source>
</evidence>
<reference evidence="1 2" key="1">
    <citation type="submission" date="2014-03" db="EMBL/GenBank/DDBJ databases">
        <title>Draft Genome of Photorhabdus luminescens BA1, an Egyptian Isolate.</title>
        <authorList>
            <person name="Ghazal S."/>
            <person name="Hurst S.G.IV."/>
            <person name="Morris K."/>
            <person name="Thomas K."/>
            <person name="Tisa L.S."/>
        </authorList>
    </citation>
    <scope>NUCLEOTIDE SEQUENCE [LARGE SCALE GENOMIC DNA]</scope>
    <source>
        <strain evidence="1 2">BA1</strain>
    </source>
</reference>
<sequence>MTGVSECSQQRGNLKEDGYKPKIMGESTIMQKKFEIRGATLAESEFMIYETSNNISIHALSALLDGRLAACRVRNFLPSEQSRKIIENFWRSSARTPRYGEGIEGVEGYFIGASHIEKDTRQYIEEAEHFRSSINEVFQDTINPIDRFIDQVIHFSSNALRVIRPAMYHGVAAGNVKIVYWNNFGEFLLLPHDDLAQLSDPSQSDFEIQQINRVMAVNFYADVPQNGGQLKVWNIQPDDQSRSALGLAYSGFPYPSELLEDHASMVINIEAGDLVLLNGNLVHAVLNSNTISAPERRLLVTCFMGLQQNGDLIWWT</sequence>
<gene>
    <name evidence="1" type="ORF">BA1DRAFT_02315</name>
</gene>
<dbReference type="Pfam" id="PF22814">
    <property type="entry name" value="WelO5"/>
    <property type="match status" value="1"/>
</dbReference>
<accession>A0A022PHX5</accession>
<comment type="caution">
    <text evidence="1">The sequence shown here is derived from an EMBL/GenBank/DDBJ whole genome shotgun (WGS) entry which is preliminary data.</text>
</comment>
<protein>
    <recommendedName>
        <fullName evidence="3">Fe2OG dioxygenase domain-containing protein</fullName>
    </recommendedName>
</protein>
<dbReference type="InterPro" id="IPR016946">
    <property type="entry name" value="UCP030125"/>
</dbReference>
<organism evidence="1 2">
    <name type="scientific">Photorhabdus aegyptia</name>
    <dbReference type="NCBI Taxonomy" id="2805098"/>
    <lineage>
        <taxon>Bacteria</taxon>
        <taxon>Pseudomonadati</taxon>
        <taxon>Pseudomonadota</taxon>
        <taxon>Gammaproteobacteria</taxon>
        <taxon>Enterobacterales</taxon>
        <taxon>Morganellaceae</taxon>
        <taxon>Photorhabdus</taxon>
    </lineage>
</organism>
<keyword evidence="2" id="KW-1185">Reference proteome</keyword>